<organism evidence="1 2">
    <name type="scientific">Posidoniimonas corsicana</name>
    <dbReference type="NCBI Taxonomy" id="1938618"/>
    <lineage>
        <taxon>Bacteria</taxon>
        <taxon>Pseudomonadati</taxon>
        <taxon>Planctomycetota</taxon>
        <taxon>Planctomycetia</taxon>
        <taxon>Pirellulales</taxon>
        <taxon>Lacipirellulaceae</taxon>
        <taxon>Posidoniimonas</taxon>
    </lineage>
</organism>
<sequence length="744" mass="83141">MKLHVAAAVLCAYSVLGSTNSASQPARRIPGVDAIAVGEDVGRSTFVSPPTDYLIDATPYVAEARRDQAGRTISLSNGLIRRSWRVAPNGACVAFDNLMTGQSMLRAVRPEARVTINGVATPVGGLVGQPNQAFLSNEWLDSLTSDPAALRLVVVRVGEPDERVDWGRRRSHAPDAVWPPRGVSLTMDYRPAKDTGADYLVTVHYEMYDGLPAMCKRISVTNESASDLTVDRFRGEELAVVEHANWVETRGDLRIPTPDCLHAETDFAFGGFTHANANRHAIHWRPDPDFKTQVNYNLQTPCLLVAEPTLGPAQVVKPGETFTGFHTFELVYDDGNRERRGMALRKMYRVLAPWVTENPITHHLLSSDLGQVRRAIDQAKEVGFEAVIMSFGSGFNMENMAPEHLEKWKAVADYAESQGIELGSYSLFSSRSVGGGNDVVSPEGQRPAFGRAPAATSDWGVNYFKNLQSFFEATGFDQFENDGPYPGDVDVTPRPPYQQGEQDSRWAQWRIVADLYRALRASGIYINQPDYYFLVGGNKTGMGYRETNWSLPRSQQVIHTRQNIYDGTWTKSPSMGWMHVPLAQYHGGGAEATIEPLEEHLDHYERIMLSNLGLGVQAHYRGPRLFDTDRTKQKVKETVAWFKRYRDILESDLIHCRRADGRGLDWMLHVNPELEHKGMLCVYNPLDKAVSRQTLVDLYYTGLTDSAHVRDASGNVSDVELDRRSRARMVVAAPAQGMAWYLFW</sequence>
<dbReference type="AlphaFoldDB" id="A0A5C5VJX7"/>
<gene>
    <name evidence="1" type="ORF">KOR34_29790</name>
</gene>
<evidence type="ECO:0008006" key="3">
    <source>
        <dbReference type="Google" id="ProtNLM"/>
    </source>
</evidence>
<reference evidence="1 2" key="1">
    <citation type="submission" date="2019-02" db="EMBL/GenBank/DDBJ databases">
        <title>Deep-cultivation of Planctomycetes and their phenomic and genomic characterization uncovers novel biology.</title>
        <authorList>
            <person name="Wiegand S."/>
            <person name="Jogler M."/>
            <person name="Boedeker C."/>
            <person name="Pinto D."/>
            <person name="Vollmers J."/>
            <person name="Rivas-Marin E."/>
            <person name="Kohn T."/>
            <person name="Peeters S.H."/>
            <person name="Heuer A."/>
            <person name="Rast P."/>
            <person name="Oberbeckmann S."/>
            <person name="Bunk B."/>
            <person name="Jeske O."/>
            <person name="Meyerdierks A."/>
            <person name="Storesund J.E."/>
            <person name="Kallscheuer N."/>
            <person name="Luecker S."/>
            <person name="Lage O.M."/>
            <person name="Pohl T."/>
            <person name="Merkel B.J."/>
            <person name="Hornburger P."/>
            <person name="Mueller R.-W."/>
            <person name="Bruemmer F."/>
            <person name="Labrenz M."/>
            <person name="Spormann A.M."/>
            <person name="Op Den Camp H."/>
            <person name="Overmann J."/>
            <person name="Amann R."/>
            <person name="Jetten M.S.M."/>
            <person name="Mascher T."/>
            <person name="Medema M.H."/>
            <person name="Devos D.P."/>
            <person name="Kaster A.-K."/>
            <person name="Ovreas L."/>
            <person name="Rohde M."/>
            <person name="Galperin M.Y."/>
            <person name="Jogler C."/>
        </authorList>
    </citation>
    <scope>NUCLEOTIDE SEQUENCE [LARGE SCALE GENOMIC DNA]</scope>
    <source>
        <strain evidence="1 2">KOR34</strain>
    </source>
</reference>
<dbReference type="Proteomes" id="UP000316714">
    <property type="component" value="Unassembled WGS sequence"/>
</dbReference>
<dbReference type="OrthoDB" id="9761789at2"/>
<dbReference type="InterPro" id="IPR036237">
    <property type="entry name" value="Xyl_isomerase-like_sf"/>
</dbReference>
<dbReference type="EMBL" id="SIHJ01000001">
    <property type="protein sequence ID" value="TWT38012.1"/>
    <property type="molecule type" value="Genomic_DNA"/>
</dbReference>
<dbReference type="SUPFAM" id="SSF51658">
    <property type="entry name" value="Xylose isomerase-like"/>
    <property type="match status" value="1"/>
</dbReference>
<accession>A0A5C5VJX7</accession>
<comment type="caution">
    <text evidence="1">The sequence shown here is derived from an EMBL/GenBank/DDBJ whole genome shotgun (WGS) entry which is preliminary data.</text>
</comment>
<proteinExistence type="predicted"/>
<keyword evidence="2" id="KW-1185">Reference proteome</keyword>
<name>A0A5C5VJX7_9BACT</name>
<evidence type="ECO:0000313" key="1">
    <source>
        <dbReference type="EMBL" id="TWT38012.1"/>
    </source>
</evidence>
<dbReference type="RefSeq" id="WP_146565304.1">
    <property type="nucleotide sequence ID" value="NZ_SIHJ01000001.1"/>
</dbReference>
<evidence type="ECO:0000313" key="2">
    <source>
        <dbReference type="Proteomes" id="UP000316714"/>
    </source>
</evidence>
<protein>
    <recommendedName>
        <fullName evidence="3">Alpha-galactosidase</fullName>
    </recommendedName>
</protein>